<feature type="transmembrane region" description="Helical" evidence="1">
    <location>
        <begin position="104"/>
        <end position="123"/>
    </location>
</feature>
<proteinExistence type="predicted"/>
<name>A0ABW0XZD4_9ACTN</name>
<keyword evidence="1" id="KW-0472">Membrane</keyword>
<sequence length="124" mass="14088">MSWILIRIGITPFVEWSDTEVTVCNPFFVYYAGLDTVRLLGREGRGGAIELEGIGVVMPWSMTRSIFDGKRANGARRDLRHAVLRAQKAVEVDEMIPAVRRLRYGWFDILIVPMLAAFVWAFSP</sequence>
<evidence type="ECO:0000313" key="3">
    <source>
        <dbReference type="Proteomes" id="UP001596183"/>
    </source>
</evidence>
<evidence type="ECO:0000313" key="2">
    <source>
        <dbReference type="EMBL" id="MFC5675020.1"/>
    </source>
</evidence>
<comment type="caution">
    <text evidence="2">The sequence shown here is derived from an EMBL/GenBank/DDBJ whole genome shotgun (WGS) entry which is preliminary data.</text>
</comment>
<keyword evidence="1" id="KW-0812">Transmembrane</keyword>
<reference evidence="3" key="1">
    <citation type="journal article" date="2019" name="Int. J. Syst. Evol. Microbiol.">
        <title>The Global Catalogue of Microorganisms (GCM) 10K type strain sequencing project: providing services to taxonomists for standard genome sequencing and annotation.</title>
        <authorList>
            <consortium name="The Broad Institute Genomics Platform"/>
            <consortium name="The Broad Institute Genome Sequencing Center for Infectious Disease"/>
            <person name="Wu L."/>
            <person name="Ma J."/>
        </authorList>
    </citation>
    <scope>NUCLEOTIDE SEQUENCE [LARGE SCALE GENOMIC DNA]</scope>
    <source>
        <strain evidence="3">JCM 13852</strain>
    </source>
</reference>
<dbReference type="RefSeq" id="WP_381219350.1">
    <property type="nucleotide sequence ID" value="NZ_JBHSPC010000142.1"/>
</dbReference>
<dbReference type="Proteomes" id="UP001596183">
    <property type="component" value="Unassembled WGS sequence"/>
</dbReference>
<organism evidence="2 3">
    <name type="scientific">Streptomyces incanus</name>
    <dbReference type="NCBI Taxonomy" id="887453"/>
    <lineage>
        <taxon>Bacteria</taxon>
        <taxon>Bacillati</taxon>
        <taxon>Actinomycetota</taxon>
        <taxon>Actinomycetes</taxon>
        <taxon>Kitasatosporales</taxon>
        <taxon>Streptomycetaceae</taxon>
        <taxon>Streptomyces</taxon>
    </lineage>
</organism>
<accession>A0ABW0XZD4</accession>
<gene>
    <name evidence="2" type="ORF">ACFP2V_34680</name>
</gene>
<evidence type="ECO:0000256" key="1">
    <source>
        <dbReference type="SAM" id="Phobius"/>
    </source>
</evidence>
<dbReference type="EMBL" id="JBHSPC010000142">
    <property type="protein sequence ID" value="MFC5675020.1"/>
    <property type="molecule type" value="Genomic_DNA"/>
</dbReference>
<protein>
    <submittedName>
        <fullName evidence="2">Uncharacterized protein</fullName>
    </submittedName>
</protein>
<keyword evidence="1" id="KW-1133">Transmembrane helix</keyword>
<keyword evidence="3" id="KW-1185">Reference proteome</keyword>